<dbReference type="SUPFAM" id="SSF52540">
    <property type="entry name" value="P-loop containing nucleoside triphosphate hydrolases"/>
    <property type="match status" value="1"/>
</dbReference>
<reference evidence="2 3" key="1">
    <citation type="journal article" date="2014" name="J Genomics">
        <title>Draft Genome Sequence of the Extremely Halophilic Phototrophic Purple Sulfur Bacterium Halorhodospira halochloris.</title>
        <authorList>
            <person name="Singh K.S."/>
            <person name="Kirksey J."/>
            <person name="Hoff W.D."/>
            <person name="Deole R."/>
        </authorList>
    </citation>
    <scope>NUCLEOTIDE SEQUENCE [LARGE SCALE GENOMIC DNA]</scope>
    <source>
        <strain evidence="2 3">A</strain>
    </source>
</reference>
<sequence>MSDEWIDAYEARRILPERSWEPGSTESEPPPTPTHIQAQALEALEQTRLDGYRGGLVVMATGLGKTWLAAFDTQQMGARRILFVAHREEILNQAAATFARIRPSARIGFYHGRQRDARVDILCASIQTLGRMDHLENFEPGHFDYIVVDEFHHAAAPTLTDLAARSWQVLQRRRPLLDDLPELGHPIVGL</sequence>
<dbReference type="PATRIC" id="fig|1354791.3.peg.1345"/>
<proteinExistence type="predicted"/>
<dbReference type="GO" id="GO:0005524">
    <property type="term" value="F:ATP binding"/>
    <property type="evidence" value="ECO:0007669"/>
    <property type="project" value="InterPro"/>
</dbReference>
<reference evidence="3" key="2">
    <citation type="submission" date="2014-02" db="EMBL/GenBank/DDBJ databases">
        <title>Draft Genome Sequence of extremely halophilic bacteria Halorhodospira halochloris.</title>
        <authorList>
            <person name="Singh K.S."/>
        </authorList>
    </citation>
    <scope>NUCLEOTIDE SEQUENCE [LARGE SCALE GENOMIC DNA]</scope>
    <source>
        <strain evidence="3">A</strain>
    </source>
</reference>
<dbReference type="Proteomes" id="UP000019442">
    <property type="component" value="Chromosome"/>
</dbReference>
<dbReference type="GO" id="GO:0003677">
    <property type="term" value="F:DNA binding"/>
    <property type="evidence" value="ECO:0007669"/>
    <property type="project" value="InterPro"/>
</dbReference>
<accession>W8KUF0</accession>
<dbReference type="PANTHER" id="PTHR47396">
    <property type="entry name" value="TYPE I RESTRICTION ENZYME ECOKI R PROTEIN"/>
    <property type="match status" value="1"/>
</dbReference>
<organism evidence="2 3">
    <name type="scientific">Ectothiorhodospira haloalkaliphila</name>
    <dbReference type="NCBI Taxonomy" id="421628"/>
    <lineage>
        <taxon>Bacteria</taxon>
        <taxon>Pseudomonadati</taxon>
        <taxon>Pseudomonadota</taxon>
        <taxon>Gammaproteobacteria</taxon>
        <taxon>Chromatiales</taxon>
        <taxon>Ectothiorhodospiraceae</taxon>
        <taxon>Ectothiorhodospira</taxon>
    </lineage>
</organism>
<dbReference type="GO" id="GO:0005829">
    <property type="term" value="C:cytosol"/>
    <property type="evidence" value="ECO:0007669"/>
    <property type="project" value="TreeGrafter"/>
</dbReference>
<dbReference type="InterPro" id="IPR050742">
    <property type="entry name" value="Helicase_Restrict-Modif_Enz"/>
</dbReference>
<dbReference type="PANTHER" id="PTHR47396:SF1">
    <property type="entry name" value="ATP-DEPENDENT HELICASE IRC3-RELATED"/>
    <property type="match status" value="1"/>
</dbReference>
<dbReference type="Pfam" id="PF04851">
    <property type="entry name" value="ResIII"/>
    <property type="match status" value="1"/>
</dbReference>
<dbReference type="EMBL" id="CP007268">
    <property type="protein sequence ID" value="AHK80612.1"/>
    <property type="molecule type" value="Genomic_DNA"/>
</dbReference>
<dbReference type="SMART" id="SM00487">
    <property type="entry name" value="DEXDc"/>
    <property type="match status" value="1"/>
</dbReference>
<dbReference type="KEGG" id="hhc:M911_04805"/>
<keyword evidence="3" id="KW-1185">Reference proteome</keyword>
<feature type="domain" description="Helicase ATP-binding" evidence="1">
    <location>
        <begin position="46"/>
        <end position="190"/>
    </location>
</feature>
<dbReference type="Gene3D" id="3.40.50.300">
    <property type="entry name" value="P-loop containing nucleotide triphosphate hydrolases"/>
    <property type="match status" value="1"/>
</dbReference>
<name>W8KUF0_9GAMM</name>
<evidence type="ECO:0000313" key="3">
    <source>
        <dbReference type="Proteomes" id="UP000019442"/>
    </source>
</evidence>
<dbReference type="InterPro" id="IPR027417">
    <property type="entry name" value="P-loop_NTPase"/>
</dbReference>
<gene>
    <name evidence="2" type="ORF">M911_04805</name>
</gene>
<evidence type="ECO:0000259" key="1">
    <source>
        <dbReference type="PROSITE" id="PS51192"/>
    </source>
</evidence>
<dbReference type="GO" id="GO:0016787">
    <property type="term" value="F:hydrolase activity"/>
    <property type="evidence" value="ECO:0007669"/>
    <property type="project" value="InterPro"/>
</dbReference>
<protein>
    <recommendedName>
        <fullName evidence="1">Helicase ATP-binding domain-containing protein</fullName>
    </recommendedName>
</protein>
<dbReference type="InterPro" id="IPR006935">
    <property type="entry name" value="Helicase/UvrB_N"/>
</dbReference>
<evidence type="ECO:0000313" key="2">
    <source>
        <dbReference type="EMBL" id="AHK80612.1"/>
    </source>
</evidence>
<dbReference type="AlphaFoldDB" id="W8KUF0"/>
<dbReference type="PROSITE" id="PS51192">
    <property type="entry name" value="HELICASE_ATP_BIND_1"/>
    <property type="match status" value="1"/>
</dbReference>
<dbReference type="HOGENOM" id="CLU_1426174_0_0_6"/>
<dbReference type="InterPro" id="IPR014001">
    <property type="entry name" value="Helicase_ATP-bd"/>
</dbReference>